<proteinExistence type="predicted"/>
<evidence type="ECO:0008006" key="3">
    <source>
        <dbReference type="Google" id="ProtNLM"/>
    </source>
</evidence>
<evidence type="ECO:0000313" key="2">
    <source>
        <dbReference type="Proteomes" id="UP000799640"/>
    </source>
</evidence>
<reference evidence="1" key="1">
    <citation type="journal article" date="2020" name="Stud. Mycol.">
        <title>101 Dothideomycetes genomes: a test case for predicting lifestyles and emergence of pathogens.</title>
        <authorList>
            <person name="Haridas S."/>
            <person name="Albert R."/>
            <person name="Binder M."/>
            <person name="Bloem J."/>
            <person name="Labutti K."/>
            <person name="Salamov A."/>
            <person name="Andreopoulos B."/>
            <person name="Baker S."/>
            <person name="Barry K."/>
            <person name="Bills G."/>
            <person name="Bluhm B."/>
            <person name="Cannon C."/>
            <person name="Castanera R."/>
            <person name="Culley D."/>
            <person name="Daum C."/>
            <person name="Ezra D."/>
            <person name="Gonzalez J."/>
            <person name="Henrissat B."/>
            <person name="Kuo A."/>
            <person name="Liang C."/>
            <person name="Lipzen A."/>
            <person name="Lutzoni F."/>
            <person name="Magnuson J."/>
            <person name="Mondo S."/>
            <person name="Nolan M."/>
            <person name="Ohm R."/>
            <person name="Pangilinan J."/>
            <person name="Park H.-J."/>
            <person name="Ramirez L."/>
            <person name="Alfaro M."/>
            <person name="Sun H."/>
            <person name="Tritt A."/>
            <person name="Yoshinaga Y."/>
            <person name="Zwiers L.-H."/>
            <person name="Turgeon B."/>
            <person name="Goodwin S."/>
            <person name="Spatafora J."/>
            <person name="Crous P."/>
            <person name="Grigoriev I."/>
        </authorList>
    </citation>
    <scope>NUCLEOTIDE SEQUENCE</scope>
    <source>
        <strain evidence="1">CBS 262.69</strain>
    </source>
</reference>
<accession>A0A6G1I096</accession>
<gene>
    <name evidence="1" type="ORF">EJ06DRAFT_547970</name>
</gene>
<sequence length="237" mass="26577">MAENLAKPPFPFTGPGLLIARSRITSPELSEDVFERWYNEVHIPDVLAVGTISAAYRFRNSNPAAEVPYLAVYTVPEFSKVDMGKLGALPMAHEMLPGGGTITDFVDIDSQFYKLTQEEAQKLSQDAYFPVLLSAAMEPAAGGEADFDAWYREEHLDQMAKEPGHKRARRYRLAFQNTPAGMSGADAPSWLTLYEFDESGKEKLGTEVKPLDPMTPWTKRMLETAQRVEAAIYYRIF</sequence>
<dbReference type="Proteomes" id="UP000799640">
    <property type="component" value="Unassembled WGS sequence"/>
</dbReference>
<protein>
    <recommendedName>
        <fullName evidence="3">EthD domain-containing protein</fullName>
    </recommendedName>
</protein>
<dbReference type="AlphaFoldDB" id="A0A6G1I096"/>
<dbReference type="SUPFAM" id="SSF54909">
    <property type="entry name" value="Dimeric alpha+beta barrel"/>
    <property type="match status" value="1"/>
</dbReference>
<organism evidence="1 2">
    <name type="scientific">Trichodelitschia bisporula</name>
    <dbReference type="NCBI Taxonomy" id="703511"/>
    <lineage>
        <taxon>Eukaryota</taxon>
        <taxon>Fungi</taxon>
        <taxon>Dikarya</taxon>
        <taxon>Ascomycota</taxon>
        <taxon>Pezizomycotina</taxon>
        <taxon>Dothideomycetes</taxon>
        <taxon>Dothideomycetes incertae sedis</taxon>
        <taxon>Phaeotrichales</taxon>
        <taxon>Phaeotrichaceae</taxon>
        <taxon>Trichodelitschia</taxon>
    </lineage>
</organism>
<keyword evidence="2" id="KW-1185">Reference proteome</keyword>
<dbReference type="OrthoDB" id="2851338at2759"/>
<evidence type="ECO:0000313" key="1">
    <source>
        <dbReference type="EMBL" id="KAF2401682.1"/>
    </source>
</evidence>
<dbReference type="InterPro" id="IPR011008">
    <property type="entry name" value="Dimeric_a/b-barrel"/>
</dbReference>
<name>A0A6G1I096_9PEZI</name>
<dbReference type="EMBL" id="ML996692">
    <property type="protein sequence ID" value="KAF2401682.1"/>
    <property type="molecule type" value="Genomic_DNA"/>
</dbReference>